<proteinExistence type="predicted"/>
<dbReference type="EMBL" id="JBFDAA010000019">
    <property type="protein sequence ID" value="KAL1115865.1"/>
    <property type="molecule type" value="Genomic_DNA"/>
</dbReference>
<evidence type="ECO:0000256" key="2">
    <source>
        <dbReference type="SAM" id="MobiDB-lite"/>
    </source>
</evidence>
<gene>
    <name evidence="3" type="ORF">AAG570_006154</name>
</gene>
<feature type="coiled-coil region" evidence="1">
    <location>
        <begin position="196"/>
        <end position="287"/>
    </location>
</feature>
<keyword evidence="4" id="KW-1185">Reference proteome</keyword>
<evidence type="ECO:0000256" key="1">
    <source>
        <dbReference type="SAM" id="Coils"/>
    </source>
</evidence>
<accession>A0ABD0YKU9</accession>
<feature type="compositionally biased region" description="Basic and acidic residues" evidence="2">
    <location>
        <begin position="334"/>
        <end position="362"/>
    </location>
</feature>
<dbReference type="AlphaFoldDB" id="A0ABD0YKU9"/>
<sequence>MVTAEKAALEKELGEVKAKLVAEEKVRKSDISALKLRYENRVSVISREVESTQGQLSRFKKERDAFKHMLETAQKTIADLKLANQQHGAQQNRLSYDGEDSKEQVALLEQQVSCLEDELSESRVEASRLRTELVSERSAWEVQFSELTSRLNEMEEEKILSSGRTKITGLKTKMELAWQKEREEQHRILQETATLARDLRQTLFEVERERDKERLEAKRRLDQQRKSAEEEHEEIRKKLNEMQCDLLELRDAHAKLRTTNEKLRREKERWERERDMLRQSLAAKKRVEQDDERTIISVAQLVQELTVLAPDLFPSKPRQPAVLPTPPTRRKGSKSRETSPALERKDYSRESSVGRDDTKSQEVQEIMTRLTEAAHQLRRHKRAVEERQSARKAFASTRSASTESDGGVDGRVKKDVSTKKGTLRKSLSLEQTSAQEQVLNTDSIDELYSTVTYKF</sequence>
<keyword evidence="1" id="KW-0175">Coiled coil</keyword>
<reference evidence="3 4" key="1">
    <citation type="submission" date="2024-07" db="EMBL/GenBank/DDBJ databases">
        <title>Chromosome-level genome assembly of the water stick insect Ranatra chinensis (Heteroptera: Nepidae).</title>
        <authorList>
            <person name="Liu X."/>
        </authorList>
    </citation>
    <scope>NUCLEOTIDE SEQUENCE [LARGE SCALE GENOMIC DNA]</scope>
    <source>
        <strain evidence="3">Cailab_2021Rc</strain>
        <tissue evidence="3">Muscle</tissue>
    </source>
</reference>
<feature type="region of interest" description="Disordered" evidence="2">
    <location>
        <begin position="312"/>
        <end position="363"/>
    </location>
</feature>
<dbReference type="InterPro" id="IPR049885">
    <property type="entry name" value="MTCL1-3"/>
</dbReference>
<protein>
    <submittedName>
        <fullName evidence="3">Uncharacterized protein</fullName>
    </submittedName>
</protein>
<dbReference type="Proteomes" id="UP001558652">
    <property type="component" value="Unassembled WGS sequence"/>
</dbReference>
<feature type="region of interest" description="Disordered" evidence="2">
    <location>
        <begin position="377"/>
        <end position="422"/>
    </location>
</feature>
<name>A0ABD0YKU9_9HEMI</name>
<dbReference type="PANTHER" id="PTHR15742">
    <property type="entry name" value="GIRDIN"/>
    <property type="match status" value="1"/>
</dbReference>
<evidence type="ECO:0000313" key="3">
    <source>
        <dbReference type="EMBL" id="KAL1115865.1"/>
    </source>
</evidence>
<evidence type="ECO:0000313" key="4">
    <source>
        <dbReference type="Proteomes" id="UP001558652"/>
    </source>
</evidence>
<organism evidence="3 4">
    <name type="scientific">Ranatra chinensis</name>
    <dbReference type="NCBI Taxonomy" id="642074"/>
    <lineage>
        <taxon>Eukaryota</taxon>
        <taxon>Metazoa</taxon>
        <taxon>Ecdysozoa</taxon>
        <taxon>Arthropoda</taxon>
        <taxon>Hexapoda</taxon>
        <taxon>Insecta</taxon>
        <taxon>Pterygota</taxon>
        <taxon>Neoptera</taxon>
        <taxon>Paraneoptera</taxon>
        <taxon>Hemiptera</taxon>
        <taxon>Heteroptera</taxon>
        <taxon>Panheteroptera</taxon>
        <taxon>Nepomorpha</taxon>
        <taxon>Nepidae</taxon>
        <taxon>Ranatrinae</taxon>
        <taxon>Ranatra</taxon>
    </lineage>
</organism>
<comment type="caution">
    <text evidence="3">The sequence shown here is derived from an EMBL/GenBank/DDBJ whole genome shotgun (WGS) entry which is preliminary data.</text>
</comment>
<feature type="compositionally biased region" description="Basic and acidic residues" evidence="2">
    <location>
        <begin position="408"/>
        <end position="418"/>
    </location>
</feature>
<dbReference type="PANTHER" id="PTHR15742:SF5">
    <property type="entry name" value="GIRDIN"/>
    <property type="match status" value="1"/>
</dbReference>
<feature type="coiled-coil region" evidence="1">
    <location>
        <begin position="70"/>
        <end position="157"/>
    </location>
</feature>